<dbReference type="GO" id="GO:0005768">
    <property type="term" value="C:endosome"/>
    <property type="evidence" value="ECO:0007669"/>
    <property type="project" value="TreeGrafter"/>
</dbReference>
<keyword evidence="4" id="KW-0735">Signal-anchor</keyword>
<evidence type="ECO:0000256" key="1">
    <source>
        <dbReference type="ARBA" id="ARBA00022603"/>
    </source>
</evidence>
<dbReference type="EC" id="2.1.1.-" evidence="4"/>
<sequence>MEDILLEMDRILRPEGSIIIRDDVDFVVEIRSMMDAMEYDTWIANHEKGPHDREKILLAVKRNKASCLFIVPSSLKIDKLSPKPKEHREYDLA</sequence>
<dbReference type="GO" id="GO:0032259">
    <property type="term" value="P:methylation"/>
    <property type="evidence" value="ECO:0007669"/>
    <property type="project" value="UniProtKB-KW"/>
</dbReference>
<dbReference type="GO" id="GO:0016020">
    <property type="term" value="C:membrane"/>
    <property type="evidence" value="ECO:0007669"/>
    <property type="project" value="UniProtKB-SubCell"/>
</dbReference>
<evidence type="ECO:0000256" key="4">
    <source>
        <dbReference type="RuleBase" id="RU366043"/>
    </source>
</evidence>
<organism evidence="5 6">
    <name type="scientific">Ziziphus jujuba var. spinosa</name>
    <dbReference type="NCBI Taxonomy" id="714518"/>
    <lineage>
        <taxon>Eukaryota</taxon>
        <taxon>Viridiplantae</taxon>
        <taxon>Streptophyta</taxon>
        <taxon>Embryophyta</taxon>
        <taxon>Tracheophyta</taxon>
        <taxon>Spermatophyta</taxon>
        <taxon>Magnoliopsida</taxon>
        <taxon>eudicotyledons</taxon>
        <taxon>Gunneridae</taxon>
        <taxon>Pentapetalae</taxon>
        <taxon>rosids</taxon>
        <taxon>fabids</taxon>
        <taxon>Rosales</taxon>
        <taxon>Rhamnaceae</taxon>
        <taxon>Paliureae</taxon>
        <taxon>Ziziphus</taxon>
    </lineage>
</organism>
<evidence type="ECO:0000256" key="3">
    <source>
        <dbReference type="ARBA" id="ARBA00023180"/>
    </source>
</evidence>
<keyword evidence="2 4" id="KW-0808">Transferase</keyword>
<dbReference type="AlphaFoldDB" id="A0A978V5Q6"/>
<name>A0A978V5Q6_ZIZJJ</name>
<dbReference type="InterPro" id="IPR004159">
    <property type="entry name" value="Put_SAM_MeTrfase"/>
</dbReference>
<keyword evidence="4" id="KW-0812">Transmembrane</keyword>
<reference evidence="5" key="1">
    <citation type="journal article" date="2021" name="Front. Plant Sci.">
        <title>Chromosome-Scale Genome Assembly for Chinese Sour Jujube and Insights Into Its Genome Evolution and Domestication Signature.</title>
        <authorList>
            <person name="Shen L.-Y."/>
            <person name="Luo H."/>
            <person name="Wang X.-L."/>
            <person name="Wang X.-M."/>
            <person name="Qiu X.-J."/>
            <person name="Liu H."/>
            <person name="Zhou S.-S."/>
            <person name="Jia K.-H."/>
            <person name="Nie S."/>
            <person name="Bao Y.-T."/>
            <person name="Zhang R.-G."/>
            <person name="Yun Q.-Z."/>
            <person name="Chai Y.-H."/>
            <person name="Lu J.-Y."/>
            <person name="Li Y."/>
            <person name="Zhao S.-W."/>
            <person name="Mao J.-F."/>
            <person name="Jia S.-G."/>
            <person name="Mao Y.-M."/>
        </authorList>
    </citation>
    <scope>NUCLEOTIDE SEQUENCE</scope>
    <source>
        <strain evidence="5">AT0</strain>
        <tissue evidence="5">Leaf</tissue>
    </source>
</reference>
<dbReference type="EMBL" id="JAEACU010000007">
    <property type="protein sequence ID" value="KAH7522689.1"/>
    <property type="molecule type" value="Genomic_DNA"/>
</dbReference>
<dbReference type="PANTHER" id="PTHR10108:SF1059">
    <property type="entry name" value="METHYLTRANSFERASE PMT15-RELATED"/>
    <property type="match status" value="1"/>
</dbReference>
<protein>
    <recommendedName>
        <fullName evidence="4">Methyltransferase</fullName>
        <ecNumber evidence="4">2.1.1.-</ecNumber>
    </recommendedName>
</protein>
<dbReference type="GO" id="GO:0005802">
    <property type="term" value="C:trans-Golgi network"/>
    <property type="evidence" value="ECO:0007669"/>
    <property type="project" value="TreeGrafter"/>
</dbReference>
<gene>
    <name evidence="5" type="ORF">FEM48_Zijuj07G0165300</name>
</gene>
<evidence type="ECO:0000313" key="6">
    <source>
        <dbReference type="Proteomes" id="UP000813462"/>
    </source>
</evidence>
<accession>A0A978V5Q6</accession>
<comment type="subcellular location">
    <subcellularLocation>
        <location evidence="4">Membrane</location>
        <topology evidence="4">Single-pass type II membrane protein</topology>
    </subcellularLocation>
</comment>
<keyword evidence="3 4" id="KW-0325">Glycoprotein</keyword>
<proteinExistence type="inferred from homology"/>
<comment type="similarity">
    <text evidence="4">Belongs to the methyltransferase superfamily.</text>
</comment>
<keyword evidence="1 4" id="KW-0489">Methyltransferase</keyword>
<dbReference type="Pfam" id="PF03141">
    <property type="entry name" value="Methyltransf_29"/>
    <property type="match status" value="1"/>
</dbReference>
<dbReference type="Proteomes" id="UP000813462">
    <property type="component" value="Unassembled WGS sequence"/>
</dbReference>
<dbReference type="GO" id="GO:0008168">
    <property type="term" value="F:methyltransferase activity"/>
    <property type="evidence" value="ECO:0007669"/>
    <property type="project" value="UniProtKB-UniRule"/>
</dbReference>
<evidence type="ECO:0000313" key="5">
    <source>
        <dbReference type="EMBL" id="KAH7522689.1"/>
    </source>
</evidence>
<evidence type="ECO:0000256" key="2">
    <source>
        <dbReference type="ARBA" id="ARBA00022679"/>
    </source>
</evidence>
<comment type="caution">
    <text evidence="5">The sequence shown here is derived from an EMBL/GenBank/DDBJ whole genome shotgun (WGS) entry which is preliminary data.</text>
</comment>
<dbReference type="PANTHER" id="PTHR10108">
    <property type="entry name" value="SAM-DEPENDENT METHYLTRANSFERASE"/>
    <property type="match status" value="1"/>
</dbReference>